<keyword evidence="1" id="KW-0862">Zinc</keyword>
<dbReference type="EMBL" id="CP031151">
    <property type="protein sequence ID" value="AXG08278.1"/>
    <property type="molecule type" value="Genomic_DNA"/>
</dbReference>
<dbReference type="GeneID" id="37285122"/>
<dbReference type="RefSeq" id="WP_114587398.1">
    <property type="nucleotide sequence ID" value="NZ_CP031151.1"/>
</dbReference>
<gene>
    <name evidence="5" type="ORF">DU500_17015</name>
</gene>
<geneLocation type="plasmid" evidence="5 6">
    <name>pCBA1113-01</name>
</geneLocation>
<keyword evidence="1" id="KW-0863">Zinc-finger</keyword>
<dbReference type="GO" id="GO:0008270">
    <property type="term" value="F:zinc ion binding"/>
    <property type="evidence" value="ECO:0007669"/>
    <property type="project" value="UniProtKB-KW"/>
</dbReference>
<evidence type="ECO:0000256" key="2">
    <source>
        <dbReference type="SAM" id="Coils"/>
    </source>
</evidence>
<organism evidence="5 6">
    <name type="scientific">Haloplanus rubicundus</name>
    <dbReference type="NCBI Taxonomy" id="1547898"/>
    <lineage>
        <taxon>Archaea</taxon>
        <taxon>Methanobacteriati</taxon>
        <taxon>Methanobacteriota</taxon>
        <taxon>Stenosarchaea group</taxon>
        <taxon>Halobacteria</taxon>
        <taxon>Halobacteriales</taxon>
        <taxon>Haloferacaceae</taxon>
        <taxon>Haloplanus</taxon>
    </lineage>
</organism>
<feature type="domain" description="SWIM-type" evidence="4">
    <location>
        <begin position="53"/>
        <end position="87"/>
    </location>
</feature>
<feature type="compositionally biased region" description="Basic and acidic residues" evidence="3">
    <location>
        <begin position="12"/>
        <end position="29"/>
    </location>
</feature>
<evidence type="ECO:0000313" key="6">
    <source>
        <dbReference type="Proteomes" id="UP000253273"/>
    </source>
</evidence>
<evidence type="ECO:0000313" key="5">
    <source>
        <dbReference type="EMBL" id="AXG08278.1"/>
    </source>
</evidence>
<feature type="region of interest" description="Disordered" evidence="3">
    <location>
        <begin position="90"/>
        <end position="112"/>
    </location>
</feature>
<proteinExistence type="predicted"/>
<dbReference type="InterPro" id="IPR007527">
    <property type="entry name" value="Znf_SWIM"/>
</dbReference>
<feature type="compositionally biased region" description="Polar residues" evidence="3">
    <location>
        <begin position="1"/>
        <end position="11"/>
    </location>
</feature>
<evidence type="ECO:0000256" key="1">
    <source>
        <dbReference type="PROSITE-ProRule" id="PRU00325"/>
    </source>
</evidence>
<reference evidence="5 6" key="1">
    <citation type="submission" date="2018-07" db="EMBL/GenBank/DDBJ databases">
        <title>Genome sequences of Haloplanus sp. CBA1113.</title>
        <authorList>
            <person name="Kim Y.B."/>
            <person name="Roh S.W."/>
        </authorList>
    </citation>
    <scope>NUCLEOTIDE SEQUENCE [LARGE SCALE GENOMIC DNA]</scope>
    <source>
        <strain evidence="5 6">CBA1113</strain>
        <plasmid evidence="5 6">pCBA1113-01</plasmid>
    </source>
</reference>
<feature type="coiled-coil region" evidence="2">
    <location>
        <begin position="117"/>
        <end position="144"/>
    </location>
</feature>
<dbReference type="OrthoDB" id="142306at2157"/>
<keyword evidence="1" id="KW-0479">Metal-binding</keyword>
<keyword evidence="6" id="KW-1185">Reference proteome</keyword>
<evidence type="ECO:0000259" key="4">
    <source>
        <dbReference type="PROSITE" id="PS50966"/>
    </source>
</evidence>
<dbReference type="AlphaFoldDB" id="A0A345E7V6"/>
<name>A0A345E7V6_9EURY</name>
<accession>A0A345E7V6</accession>
<protein>
    <recommendedName>
        <fullName evidence="4">SWIM-type domain-containing protein</fullName>
    </recommendedName>
</protein>
<dbReference type="PROSITE" id="PS50966">
    <property type="entry name" value="ZF_SWIM"/>
    <property type="match status" value="1"/>
</dbReference>
<sequence>MAMTDSSTTPNSEDKHQAQEASRAKRAQEDDMDVALVHRGGCYEVDSASGNTYDVDLLDETCTCPDHLNPETPTPCKHVQRVQLELDAGRIPRPDGRLPEMALSEHSPDDKSGARLMATLRTRIRKREERIATLQAEIQALQFVCDVVDAVGDGEEFELKQILSDEYGPASQM</sequence>
<dbReference type="Proteomes" id="UP000253273">
    <property type="component" value="Plasmid pCBA1113-01"/>
</dbReference>
<feature type="region of interest" description="Disordered" evidence="3">
    <location>
        <begin position="1"/>
        <end position="31"/>
    </location>
</feature>
<keyword evidence="5" id="KW-0614">Plasmid</keyword>
<keyword evidence="2" id="KW-0175">Coiled coil</keyword>
<dbReference type="KEGG" id="haj:DU500_17015"/>
<evidence type="ECO:0000256" key="3">
    <source>
        <dbReference type="SAM" id="MobiDB-lite"/>
    </source>
</evidence>